<dbReference type="EMBL" id="SRLO01018022">
    <property type="protein sequence ID" value="TNN23574.1"/>
    <property type="molecule type" value="Genomic_DNA"/>
</dbReference>
<dbReference type="AlphaFoldDB" id="A0A4Z2E4N5"/>
<evidence type="ECO:0000313" key="2">
    <source>
        <dbReference type="EMBL" id="TNN23574.1"/>
    </source>
</evidence>
<evidence type="ECO:0000259" key="1">
    <source>
        <dbReference type="Pfam" id="PF03172"/>
    </source>
</evidence>
<organism evidence="2 3">
    <name type="scientific">Liparis tanakae</name>
    <name type="common">Tanaka's snailfish</name>
    <dbReference type="NCBI Taxonomy" id="230148"/>
    <lineage>
        <taxon>Eukaryota</taxon>
        <taxon>Metazoa</taxon>
        <taxon>Chordata</taxon>
        <taxon>Craniata</taxon>
        <taxon>Vertebrata</taxon>
        <taxon>Euteleostomi</taxon>
        <taxon>Actinopterygii</taxon>
        <taxon>Neopterygii</taxon>
        <taxon>Teleostei</taxon>
        <taxon>Neoteleostei</taxon>
        <taxon>Acanthomorphata</taxon>
        <taxon>Eupercaria</taxon>
        <taxon>Perciformes</taxon>
        <taxon>Cottioidei</taxon>
        <taxon>Cottales</taxon>
        <taxon>Liparidae</taxon>
        <taxon>Liparis</taxon>
    </lineage>
</organism>
<dbReference type="OrthoDB" id="1870062at2759"/>
<dbReference type="GO" id="GO:0005634">
    <property type="term" value="C:nucleus"/>
    <property type="evidence" value="ECO:0007669"/>
    <property type="project" value="InterPro"/>
</dbReference>
<dbReference type="Pfam" id="PF03172">
    <property type="entry name" value="HSR"/>
    <property type="match status" value="1"/>
</dbReference>
<accession>A0A4Z2E4N5</accession>
<feature type="domain" description="HSR" evidence="1">
    <location>
        <begin position="6"/>
        <end position="49"/>
    </location>
</feature>
<sequence>MDWLNHEELLRFFSRCKTEMSCMEKPHTFLCQLRDYELVPEDRYKVWKREGTACVITL</sequence>
<protein>
    <recommendedName>
        <fullName evidence="1">HSR domain-containing protein</fullName>
    </recommendedName>
</protein>
<gene>
    <name evidence="2" type="ORF">EYF80_066304</name>
</gene>
<proteinExistence type="predicted"/>
<evidence type="ECO:0000313" key="3">
    <source>
        <dbReference type="Proteomes" id="UP000314294"/>
    </source>
</evidence>
<reference evidence="2 3" key="1">
    <citation type="submission" date="2019-03" db="EMBL/GenBank/DDBJ databases">
        <title>First draft genome of Liparis tanakae, snailfish: a comprehensive survey of snailfish specific genes.</title>
        <authorList>
            <person name="Kim W."/>
            <person name="Song I."/>
            <person name="Jeong J.-H."/>
            <person name="Kim D."/>
            <person name="Kim S."/>
            <person name="Ryu S."/>
            <person name="Song J.Y."/>
            <person name="Lee S.K."/>
        </authorList>
    </citation>
    <scope>NUCLEOTIDE SEQUENCE [LARGE SCALE GENOMIC DNA]</scope>
    <source>
        <tissue evidence="2">Muscle</tissue>
    </source>
</reference>
<dbReference type="InterPro" id="IPR004865">
    <property type="entry name" value="HSR_dom"/>
</dbReference>
<name>A0A4Z2E4N5_9TELE</name>
<dbReference type="Proteomes" id="UP000314294">
    <property type="component" value="Unassembled WGS sequence"/>
</dbReference>
<keyword evidence="3" id="KW-1185">Reference proteome</keyword>
<comment type="caution">
    <text evidence="2">The sequence shown here is derived from an EMBL/GenBank/DDBJ whole genome shotgun (WGS) entry which is preliminary data.</text>
</comment>